<keyword evidence="6" id="KW-0735">Signal-anchor</keyword>
<keyword evidence="4 11" id="KW-0808">Transferase</keyword>
<dbReference type="GO" id="GO:0000139">
    <property type="term" value="C:Golgi membrane"/>
    <property type="evidence" value="ECO:0007669"/>
    <property type="project" value="UniProtKB-SubCell"/>
</dbReference>
<dbReference type="EMBL" id="JWZX01002367">
    <property type="protein sequence ID" value="KOO29746.1"/>
    <property type="molecule type" value="Genomic_DNA"/>
</dbReference>
<proteinExistence type="inferred from homology"/>
<accession>A0A0M0JSX3</accession>
<organism evidence="11 12">
    <name type="scientific">Chrysochromulina tobinii</name>
    <dbReference type="NCBI Taxonomy" id="1460289"/>
    <lineage>
        <taxon>Eukaryota</taxon>
        <taxon>Haptista</taxon>
        <taxon>Haptophyta</taxon>
        <taxon>Prymnesiophyceae</taxon>
        <taxon>Prymnesiales</taxon>
        <taxon>Chrysochromulinaceae</taxon>
        <taxon>Chrysochromulina</taxon>
    </lineage>
</organism>
<keyword evidence="9" id="KW-0472">Membrane</keyword>
<comment type="subcellular location">
    <subcellularLocation>
        <location evidence="1 10">Golgi apparatus membrane</location>
        <topology evidence="1 10">Single-pass type II membrane protein</topology>
    </subcellularLocation>
</comment>
<keyword evidence="5" id="KW-0812">Transmembrane</keyword>
<evidence type="ECO:0000256" key="3">
    <source>
        <dbReference type="ARBA" id="ARBA00022676"/>
    </source>
</evidence>
<evidence type="ECO:0000313" key="11">
    <source>
        <dbReference type="EMBL" id="KOO29746.1"/>
    </source>
</evidence>
<protein>
    <recommendedName>
        <fullName evidence="10">Hexosyltransferase</fullName>
        <ecNumber evidence="10">2.4.1.-</ecNumber>
    </recommendedName>
</protein>
<evidence type="ECO:0000256" key="2">
    <source>
        <dbReference type="ARBA" id="ARBA00008661"/>
    </source>
</evidence>
<dbReference type="OrthoDB" id="5957813at2759"/>
<evidence type="ECO:0000256" key="9">
    <source>
        <dbReference type="ARBA" id="ARBA00023136"/>
    </source>
</evidence>
<keyword evidence="7" id="KW-1133">Transmembrane helix</keyword>
<dbReference type="InterPro" id="IPR002659">
    <property type="entry name" value="Glyco_trans_31"/>
</dbReference>
<dbReference type="Pfam" id="PF01762">
    <property type="entry name" value="Galactosyl_T"/>
    <property type="match status" value="1"/>
</dbReference>
<reference evidence="12" key="1">
    <citation type="journal article" date="2015" name="PLoS Genet.">
        <title>Genome Sequence and Transcriptome Analyses of Chrysochromulina tobin: Metabolic Tools for Enhanced Algal Fitness in the Prominent Order Prymnesiales (Haptophyceae).</title>
        <authorList>
            <person name="Hovde B.T."/>
            <person name="Deodato C.R."/>
            <person name="Hunsperger H.M."/>
            <person name="Ryken S.A."/>
            <person name="Yost W."/>
            <person name="Jha R.K."/>
            <person name="Patterson J."/>
            <person name="Monnat R.J. Jr."/>
            <person name="Barlow S.B."/>
            <person name="Starkenburg S.R."/>
            <person name="Cattolico R.A."/>
        </authorList>
    </citation>
    <scope>NUCLEOTIDE SEQUENCE</scope>
    <source>
        <strain evidence="12">CCMP291</strain>
    </source>
</reference>
<evidence type="ECO:0000313" key="12">
    <source>
        <dbReference type="Proteomes" id="UP000037460"/>
    </source>
</evidence>
<dbReference type="EC" id="2.4.1.-" evidence="10"/>
<evidence type="ECO:0000256" key="4">
    <source>
        <dbReference type="ARBA" id="ARBA00022679"/>
    </source>
</evidence>
<evidence type="ECO:0000256" key="6">
    <source>
        <dbReference type="ARBA" id="ARBA00022968"/>
    </source>
</evidence>
<evidence type="ECO:0000256" key="1">
    <source>
        <dbReference type="ARBA" id="ARBA00004323"/>
    </source>
</evidence>
<keyword evidence="12" id="KW-1185">Reference proteome</keyword>
<keyword evidence="3 10" id="KW-0328">Glycosyltransferase</keyword>
<evidence type="ECO:0000256" key="10">
    <source>
        <dbReference type="RuleBase" id="RU363063"/>
    </source>
</evidence>
<comment type="caution">
    <text evidence="11">The sequence shown here is derived from an EMBL/GenBank/DDBJ whole genome shotgun (WGS) entry which is preliminary data.</text>
</comment>
<dbReference type="PANTHER" id="PTHR11214">
    <property type="entry name" value="BETA-1,3-N-ACETYLGLUCOSAMINYLTRANSFERASE"/>
    <property type="match status" value="1"/>
</dbReference>
<name>A0A0M0JSX3_9EUKA</name>
<comment type="similarity">
    <text evidence="2 10">Belongs to the glycosyltransferase 31 family.</text>
</comment>
<evidence type="ECO:0000256" key="5">
    <source>
        <dbReference type="ARBA" id="ARBA00022692"/>
    </source>
</evidence>
<keyword evidence="8 10" id="KW-0333">Golgi apparatus</keyword>
<sequence length="323" mass="36966">MWGDSFERRKWIRETWKTYSNVGKTMDVVFVVGMLQSNLKPIGSGTTQRLREEAAAQGDMLILNKVPERKSPCLKTMAWFRYASQAYPRAAFIAKTDDDAFVATIKLEANMRRFVHTPHVYIGSTLWGTYITKTFEACARRMGPMMAVGGIQEEKCMERGAIGPYPYAVGMLQVLSHQVASWMVQQSNYAEFERRATAATGTDLRPDGTPLIMDHGEDMVIGLFLYLSPFPLMPLHWGWDKLHDLCFKCERKDQIWRPITWQTVVAHHVANEDIIKTVFKNVSRLCDDQCQRKELPFEVTSLEDLCSRGSIKTVYSKCAMLKK</sequence>
<gene>
    <name evidence="11" type="ORF">Ctob_007318</name>
</gene>
<dbReference type="Proteomes" id="UP000037460">
    <property type="component" value="Unassembled WGS sequence"/>
</dbReference>
<evidence type="ECO:0000256" key="8">
    <source>
        <dbReference type="ARBA" id="ARBA00023034"/>
    </source>
</evidence>
<evidence type="ECO:0000256" key="7">
    <source>
        <dbReference type="ARBA" id="ARBA00022989"/>
    </source>
</evidence>
<dbReference type="AlphaFoldDB" id="A0A0M0JSX3"/>
<dbReference type="GO" id="GO:0016758">
    <property type="term" value="F:hexosyltransferase activity"/>
    <property type="evidence" value="ECO:0007669"/>
    <property type="project" value="InterPro"/>
</dbReference>
<dbReference type="Gene3D" id="3.90.550.50">
    <property type="match status" value="1"/>
</dbReference>